<evidence type="ECO:0000313" key="5">
    <source>
        <dbReference type="Proteomes" id="UP001165498"/>
    </source>
</evidence>
<comment type="caution">
    <text evidence="4">The sequence shown here is derived from an EMBL/GenBank/DDBJ whole genome shotgun (WGS) entry which is preliminary data.</text>
</comment>
<gene>
    <name evidence="4" type="ORF">NM961_12945</name>
</gene>
<evidence type="ECO:0000313" key="4">
    <source>
        <dbReference type="EMBL" id="MCQ4165619.1"/>
    </source>
</evidence>
<dbReference type="EMBL" id="JANFQO010000011">
    <property type="protein sequence ID" value="MCQ4165619.1"/>
    <property type="molecule type" value="Genomic_DNA"/>
</dbReference>
<accession>A0ABT1QTM0</accession>
<dbReference type="Pfam" id="PF00440">
    <property type="entry name" value="TetR_N"/>
    <property type="match status" value="1"/>
</dbReference>
<organism evidence="4 5">
    <name type="scientific">Tahibacter harae</name>
    <dbReference type="NCBI Taxonomy" id="2963937"/>
    <lineage>
        <taxon>Bacteria</taxon>
        <taxon>Pseudomonadati</taxon>
        <taxon>Pseudomonadota</taxon>
        <taxon>Gammaproteobacteria</taxon>
        <taxon>Lysobacterales</taxon>
        <taxon>Rhodanobacteraceae</taxon>
        <taxon>Tahibacter</taxon>
    </lineage>
</organism>
<dbReference type="Gene3D" id="1.10.357.10">
    <property type="entry name" value="Tetracycline Repressor, domain 2"/>
    <property type="match status" value="1"/>
</dbReference>
<dbReference type="InterPro" id="IPR009057">
    <property type="entry name" value="Homeodomain-like_sf"/>
</dbReference>
<dbReference type="PROSITE" id="PS50977">
    <property type="entry name" value="HTH_TETR_2"/>
    <property type="match status" value="1"/>
</dbReference>
<evidence type="ECO:0000256" key="2">
    <source>
        <dbReference type="PROSITE-ProRule" id="PRU00335"/>
    </source>
</evidence>
<keyword evidence="1 2" id="KW-0238">DNA-binding</keyword>
<dbReference type="RefSeq" id="WP_255914810.1">
    <property type="nucleotide sequence ID" value="NZ_JANFQO010000011.1"/>
</dbReference>
<proteinExistence type="predicted"/>
<evidence type="ECO:0000256" key="1">
    <source>
        <dbReference type="ARBA" id="ARBA00023125"/>
    </source>
</evidence>
<name>A0ABT1QTM0_9GAMM</name>
<dbReference type="InterPro" id="IPR001647">
    <property type="entry name" value="HTH_TetR"/>
</dbReference>
<reference evidence="4" key="1">
    <citation type="submission" date="2022-07" db="EMBL/GenBank/DDBJ databases">
        <title>Tahibacter sp., a new gammaproteobacterium isolated from the silt sample collected at pig farm.</title>
        <authorList>
            <person name="Chen H."/>
        </authorList>
    </citation>
    <scope>NUCLEOTIDE SEQUENCE</scope>
    <source>
        <strain evidence="4">P2K</strain>
    </source>
</reference>
<dbReference type="SUPFAM" id="SSF46689">
    <property type="entry name" value="Homeodomain-like"/>
    <property type="match status" value="1"/>
</dbReference>
<protein>
    <submittedName>
        <fullName evidence="4">TetR/AcrR family transcriptional regulator</fullName>
    </submittedName>
</protein>
<keyword evidence="5" id="KW-1185">Reference proteome</keyword>
<feature type="DNA-binding region" description="H-T-H motif" evidence="2">
    <location>
        <begin position="27"/>
        <end position="46"/>
    </location>
</feature>
<feature type="domain" description="HTH tetR-type" evidence="3">
    <location>
        <begin position="4"/>
        <end position="64"/>
    </location>
</feature>
<sequence length="190" mass="21074">MMARRSEVDWIAIGLALLAEHGHTRLTVADLCARSGLTKGSLYHHYPDMGAFRAALLAAWRERNTERLILEAERQASVAEKTRVLDHLAQALDPALERAVRNWAAHEAQARETVQQVDRQRIDYLAGLCREEGVGAAEARDHATLTYAVYLGLQQLFGADEQAILRRLAPKVEFVLPAATRGGTARGRRA</sequence>
<dbReference type="Proteomes" id="UP001165498">
    <property type="component" value="Unassembled WGS sequence"/>
</dbReference>
<evidence type="ECO:0000259" key="3">
    <source>
        <dbReference type="PROSITE" id="PS50977"/>
    </source>
</evidence>